<reference evidence="2" key="1">
    <citation type="submission" date="2021-03" db="EMBL/GenBank/DDBJ databases">
        <title>Whole genome shotgun sequence of Actinoplanes auranticolor NBRC 12245.</title>
        <authorList>
            <person name="Komaki H."/>
            <person name="Tamura T."/>
        </authorList>
    </citation>
    <scope>NUCLEOTIDE SEQUENCE</scope>
    <source>
        <strain evidence="2">NBRC 12245</strain>
    </source>
</reference>
<organism evidence="2 3">
    <name type="scientific">Actinoplanes auranticolor</name>
    <dbReference type="NCBI Taxonomy" id="47988"/>
    <lineage>
        <taxon>Bacteria</taxon>
        <taxon>Bacillati</taxon>
        <taxon>Actinomycetota</taxon>
        <taxon>Actinomycetes</taxon>
        <taxon>Micromonosporales</taxon>
        <taxon>Micromonosporaceae</taxon>
        <taxon>Actinoplanes</taxon>
    </lineage>
</organism>
<keyword evidence="3" id="KW-1185">Reference proteome</keyword>
<feature type="region of interest" description="Disordered" evidence="1">
    <location>
        <begin position="1"/>
        <end position="23"/>
    </location>
</feature>
<comment type="caution">
    <text evidence="2">The sequence shown here is derived from an EMBL/GenBank/DDBJ whole genome shotgun (WGS) entry which is preliminary data.</text>
</comment>
<protein>
    <submittedName>
        <fullName evidence="2">Uncharacterized protein</fullName>
    </submittedName>
</protein>
<sequence>MGRRLQHLDTPTGVGKQVRRHQPVVSRPDDYRVRTFHVTRRLSSRSPYPVEFVANKVRVVLCVHGVTEEEPHHDCR</sequence>
<accession>A0A919VME3</accession>
<evidence type="ECO:0000313" key="2">
    <source>
        <dbReference type="EMBL" id="GIM71619.1"/>
    </source>
</evidence>
<name>A0A919VME3_9ACTN</name>
<dbReference type="AlphaFoldDB" id="A0A919VME3"/>
<evidence type="ECO:0000256" key="1">
    <source>
        <dbReference type="SAM" id="MobiDB-lite"/>
    </source>
</evidence>
<evidence type="ECO:0000313" key="3">
    <source>
        <dbReference type="Proteomes" id="UP000681340"/>
    </source>
</evidence>
<proteinExistence type="predicted"/>
<gene>
    <name evidence="2" type="ORF">Aau02nite_46920</name>
</gene>
<dbReference type="Proteomes" id="UP000681340">
    <property type="component" value="Unassembled WGS sequence"/>
</dbReference>
<dbReference type="EMBL" id="BOQL01000037">
    <property type="protein sequence ID" value="GIM71619.1"/>
    <property type="molecule type" value="Genomic_DNA"/>
</dbReference>